<dbReference type="Proteomes" id="UP000241890">
    <property type="component" value="Unassembled WGS sequence"/>
</dbReference>
<evidence type="ECO:0000256" key="1">
    <source>
        <dbReference type="SAM" id="Coils"/>
    </source>
</evidence>
<dbReference type="EMBL" id="BEYU01000001">
    <property type="protein sequence ID" value="GBG23891.1"/>
    <property type="molecule type" value="Genomic_DNA"/>
</dbReference>
<gene>
    <name evidence="2" type="ORF">FCC1311_001102</name>
</gene>
<dbReference type="InParanoid" id="A0A2R5G776"/>
<feature type="coiled-coil region" evidence="1">
    <location>
        <begin position="961"/>
        <end position="1086"/>
    </location>
</feature>
<protein>
    <submittedName>
        <fullName evidence="2">Uncharacterized protein</fullName>
    </submittedName>
</protein>
<keyword evidence="1" id="KW-0175">Coiled coil</keyword>
<feature type="coiled-coil region" evidence="1">
    <location>
        <begin position="290"/>
        <end position="317"/>
    </location>
</feature>
<sequence length="1109" mass="122104">MLYHKRTPEAPPTYGVPSMEVMAMQIQKLSTDLQTMHASMRDRDEDQSYYSKQAFEKLSRMHQLITNKERQLMDRIAAVQEHLGTVDQTGRENGERRIRLAEEKTEMVKQAFEKRAGMAEMGVARERRERIEAEERIRADVRAKLEQFASTIRDNEALVKSVQTRANQSVQELQTEHLKSQQTLKDHLQDALVTLANRIKSLQTAHKQAETRAEDKTREATKQVSDMLKAEIKVRKSALAKVAEALAQHETLVRHDIAQIAANVHAKQELHGCKLEESEAAANTRHEAFAKDTEARLAALQRDRDSIEETMHNHVADLGTRIESLQSSLAAAQKTFSNEVRELSTHATSSVQALRADVFEKLAGLEDRMMHTLEERMSKFERLLSNEQLDRHQHCQNVKNEVTDQLKQLRLLHAEQDKDVRAELAQTREHVLSVLDESSKTLQASLQSSSDYAREHIERVAASAYEATAEVDRSAREALGAQAAQQKALQERIDSVHADLAAADDCAREEILALGKDVDVKLQRTSNRLDGVYGDLQREIDRATNKDLELAGSAAAARADLQTAISESASRLSATIDAKLEQERVRASAYTDAEVSTARETLAASIEAEANSRTAAVRGMHEDLSAAIAAASAKLQQGADENLAAARASLESALRDQDKAHSEGTAQLSTVLEASAHSLRVDIENARQELNVRAALDTLCAKVERESALAQIERQSTELANLREESQSDTSAMRALIAAEAATRETALQTAHKETKSALDALAASHNERFERMQAEYVAIKTETDKAIDTVREEVHEQNTEMRKQGEDQHASLFERVEKLSTAVTSGNGMLEKRIDDSVAELREAVKNQEEAVEAAQETTSALSIQVDNLAAAMPDSKALAQRTESVYEELNEKLAAKQQDAGSLEVVNKRIGEMGEQLTGLDTWCSSAATFQTEIHGRVTSLEEAILLIGGEGLKTAAEVHSLENEATRVDSAVENLEQAVLLVGNEGLETAGEVRNLRNETEAVGNAVENLEEAVLLVGNEGLETADEVRNLRNETDAVEDAVGNLEEAVLLVGNEGLETADEVRNLENNAEAVENAVENLEEAVLLVGSEGLATADETRELSKATT</sequence>
<name>A0A2R5G776_9STRA</name>
<proteinExistence type="predicted"/>
<accession>A0A2R5G776</accession>
<organism evidence="2 3">
    <name type="scientific">Hondaea fermentalgiana</name>
    <dbReference type="NCBI Taxonomy" id="2315210"/>
    <lineage>
        <taxon>Eukaryota</taxon>
        <taxon>Sar</taxon>
        <taxon>Stramenopiles</taxon>
        <taxon>Bigyra</taxon>
        <taxon>Labyrinthulomycetes</taxon>
        <taxon>Thraustochytrida</taxon>
        <taxon>Thraustochytriidae</taxon>
        <taxon>Hondaea</taxon>
    </lineage>
</organism>
<feature type="coiled-coil region" evidence="1">
    <location>
        <begin position="185"/>
        <end position="219"/>
    </location>
</feature>
<keyword evidence="3" id="KW-1185">Reference proteome</keyword>
<comment type="caution">
    <text evidence="2">The sequence shown here is derived from an EMBL/GenBank/DDBJ whole genome shotgun (WGS) entry which is preliminary data.</text>
</comment>
<reference evidence="2 3" key="1">
    <citation type="submission" date="2017-12" db="EMBL/GenBank/DDBJ databases">
        <title>Sequencing, de novo assembly and annotation of complete genome of a new Thraustochytrid species, strain FCC1311.</title>
        <authorList>
            <person name="Sedici K."/>
            <person name="Godart F."/>
            <person name="Aiese Cigliano R."/>
            <person name="Sanseverino W."/>
            <person name="Barakat M."/>
            <person name="Ortet P."/>
            <person name="Marechal E."/>
            <person name="Cagnac O."/>
            <person name="Amato A."/>
        </authorList>
    </citation>
    <scope>NUCLEOTIDE SEQUENCE [LARGE SCALE GENOMIC DNA]</scope>
</reference>
<evidence type="ECO:0000313" key="2">
    <source>
        <dbReference type="EMBL" id="GBG23891.1"/>
    </source>
</evidence>
<evidence type="ECO:0000313" key="3">
    <source>
        <dbReference type="Proteomes" id="UP000241890"/>
    </source>
</evidence>
<feature type="coiled-coil region" evidence="1">
    <location>
        <begin position="832"/>
        <end position="908"/>
    </location>
</feature>
<dbReference type="AlphaFoldDB" id="A0A2R5G776"/>